<dbReference type="Gene3D" id="1.10.1200.10">
    <property type="entry name" value="ACP-like"/>
    <property type="match status" value="1"/>
</dbReference>
<evidence type="ECO:0000256" key="1">
    <source>
        <dbReference type="ARBA" id="ARBA00001957"/>
    </source>
</evidence>
<dbReference type="GO" id="GO:0043041">
    <property type="term" value="P:amino acid activation for nonribosomal peptide biosynthetic process"/>
    <property type="evidence" value="ECO:0007669"/>
    <property type="project" value="TreeGrafter"/>
</dbReference>
<accession>A0A9X3NTM2</accession>
<gene>
    <name evidence="8" type="ORF">LG943_26210</name>
</gene>
<feature type="domain" description="Carrier" evidence="7">
    <location>
        <begin position="209"/>
        <end position="283"/>
    </location>
</feature>
<dbReference type="InterPro" id="IPR045851">
    <property type="entry name" value="AMP-bd_C_sf"/>
</dbReference>
<dbReference type="InterPro" id="IPR042099">
    <property type="entry name" value="ANL_N_sf"/>
</dbReference>
<dbReference type="PANTHER" id="PTHR45527:SF1">
    <property type="entry name" value="FATTY ACID SYNTHASE"/>
    <property type="match status" value="1"/>
</dbReference>
<dbReference type="PROSITE" id="PS50075">
    <property type="entry name" value="CARRIER"/>
    <property type="match status" value="1"/>
</dbReference>
<dbReference type="InterPro" id="IPR009081">
    <property type="entry name" value="PP-bd_ACP"/>
</dbReference>
<dbReference type="InterPro" id="IPR001242">
    <property type="entry name" value="Condensation_dom"/>
</dbReference>
<evidence type="ECO:0000256" key="2">
    <source>
        <dbReference type="ARBA" id="ARBA00022450"/>
    </source>
</evidence>
<dbReference type="InterPro" id="IPR023213">
    <property type="entry name" value="CAT-like_dom_sf"/>
</dbReference>
<dbReference type="EMBL" id="JAJAQC010000078">
    <property type="protein sequence ID" value="MDA0567789.1"/>
    <property type="molecule type" value="Genomic_DNA"/>
</dbReference>
<dbReference type="GO" id="GO:0003824">
    <property type="term" value="F:catalytic activity"/>
    <property type="evidence" value="ECO:0007669"/>
    <property type="project" value="InterPro"/>
</dbReference>
<feature type="region of interest" description="Disordered" evidence="6">
    <location>
        <begin position="500"/>
        <end position="522"/>
    </location>
</feature>
<dbReference type="SUPFAM" id="SSF52777">
    <property type="entry name" value="CoA-dependent acyltransferases"/>
    <property type="match status" value="2"/>
</dbReference>
<reference evidence="8" key="1">
    <citation type="submission" date="2021-10" db="EMBL/GenBank/DDBJ databases">
        <title>Streptomonospora sp. nov., isolated from mangrove soil.</title>
        <authorList>
            <person name="Chen X."/>
            <person name="Ge X."/>
            <person name="Liu W."/>
        </authorList>
    </citation>
    <scope>NUCLEOTIDE SEQUENCE</scope>
    <source>
        <strain evidence="8">S1-112</strain>
    </source>
</reference>
<dbReference type="RefSeq" id="WP_270075027.1">
    <property type="nucleotide sequence ID" value="NZ_JAJAQC010000078.1"/>
</dbReference>
<dbReference type="SMART" id="SM00823">
    <property type="entry name" value="PKS_PP"/>
    <property type="match status" value="1"/>
</dbReference>
<evidence type="ECO:0000313" key="9">
    <source>
        <dbReference type="Proteomes" id="UP001140076"/>
    </source>
</evidence>
<dbReference type="InterPro" id="IPR006162">
    <property type="entry name" value="Ppantetheine_attach_site"/>
</dbReference>
<dbReference type="GO" id="GO:0031177">
    <property type="term" value="F:phosphopantetheine binding"/>
    <property type="evidence" value="ECO:0007669"/>
    <property type="project" value="InterPro"/>
</dbReference>
<dbReference type="SUPFAM" id="SSF47336">
    <property type="entry name" value="ACP-like"/>
    <property type="match status" value="1"/>
</dbReference>
<dbReference type="Proteomes" id="UP001140076">
    <property type="component" value="Unassembled WGS sequence"/>
</dbReference>
<dbReference type="Pfam" id="PF00668">
    <property type="entry name" value="Condensation"/>
    <property type="match status" value="1"/>
</dbReference>
<dbReference type="GO" id="GO:0044550">
    <property type="term" value="P:secondary metabolite biosynthetic process"/>
    <property type="evidence" value="ECO:0007669"/>
    <property type="project" value="TreeGrafter"/>
</dbReference>
<dbReference type="NCBIfam" id="TIGR01720">
    <property type="entry name" value="NRPS-para261"/>
    <property type="match status" value="1"/>
</dbReference>
<organism evidence="8 9">
    <name type="scientific">Streptomonospora mangrovi</name>
    <dbReference type="NCBI Taxonomy" id="2883123"/>
    <lineage>
        <taxon>Bacteria</taxon>
        <taxon>Bacillati</taxon>
        <taxon>Actinomycetota</taxon>
        <taxon>Actinomycetes</taxon>
        <taxon>Streptosporangiales</taxon>
        <taxon>Nocardiopsidaceae</taxon>
        <taxon>Streptomonospora</taxon>
    </lineage>
</organism>
<evidence type="ECO:0000256" key="3">
    <source>
        <dbReference type="ARBA" id="ARBA00022553"/>
    </source>
</evidence>
<dbReference type="GO" id="GO:0005829">
    <property type="term" value="C:cytosol"/>
    <property type="evidence" value="ECO:0007669"/>
    <property type="project" value="TreeGrafter"/>
</dbReference>
<dbReference type="Gene3D" id="3.30.559.30">
    <property type="entry name" value="Nonribosomal peptide synthetase, condensation domain"/>
    <property type="match status" value="1"/>
</dbReference>
<dbReference type="Pfam" id="PF00501">
    <property type="entry name" value="AMP-binding"/>
    <property type="match status" value="1"/>
</dbReference>
<dbReference type="AlphaFoldDB" id="A0A9X3NTM2"/>
<name>A0A9X3NTM2_9ACTN</name>
<keyword evidence="9" id="KW-1185">Reference proteome</keyword>
<sequence length="803" mass="85166">SFDVGTEEFTGPGVPIGRPVWNTSVYVLDQRLRPVPPGVDGELYLAGVQVARGYARRPGLTAERFVADPFGPPGSRMYRTGDLVRWDRAGRLVFVGRSDFQVKVRGMRVEPGEIEHALAERPGVAAAVVAARATAPGAVQLVGYVTPAPGVPEPDPAGLLRSVSRHLPEHMVPAAVVVLPKFPLSPNGKLDRAALPAPDLGAAAGTGRPAREGAEALLCGLFADLLALERVGPEDGFFALGGDSILAIQLVARARAAGLELTPADVFTEQTPERLAQAAGAAPPPRPAEDPDPDPGTGDILLTPVMHWLRERGGPLRRFSQAMVWHTPPGAGLDRLGAALQAVLDGHAMLRSRLEEDGAGPWRLSAAQPGAVAAAEVLTRRDAAGLDAEGLRRAAAEEARAAQDLLDPHKGRMLRAVWLDRGSGRAGRLLLVVHHLAVDGVSWHVLRADLAAAWAGAAAGRTPAPPAPRTSFARWARHLHAEARDERRTAELEQWRRIGAGHGPDPLAGLGGRGGAPRTLDARRDTAQTLRRTTLALGAEDTAAVLTRVPEAFHAQVEDVLLSALALAAVEWRAARALPGARPDAPLRLDREGHGREQHLFPGADVSGTVGWFTTIHPARLDVAGIDPAQARGGGAAAGTALKRVKEQLRAHPGDGGIGYGLLRHLNSHTAPDLAQETPPLLFNYLGRLAVAHDETAWAVAPETGHLPAGIDPETPVRHPLEVNAVTRDGAEGPVLRATWAWPERLFTEEDVRALAEGWFAQLRGLAAHAHAPDAGGHTPSDMALLDLDQAEIDEFEAEWRLT</sequence>
<evidence type="ECO:0000313" key="8">
    <source>
        <dbReference type="EMBL" id="MDA0567789.1"/>
    </source>
</evidence>
<comment type="caution">
    <text evidence="8">The sequence shown here is derived from an EMBL/GenBank/DDBJ whole genome shotgun (WGS) entry which is preliminary data.</text>
</comment>
<evidence type="ECO:0000259" key="7">
    <source>
        <dbReference type="PROSITE" id="PS50075"/>
    </source>
</evidence>
<dbReference type="FunFam" id="2.30.38.10:FF:000001">
    <property type="entry name" value="Non-ribosomal peptide synthetase PvdI"/>
    <property type="match status" value="1"/>
</dbReference>
<dbReference type="PANTHER" id="PTHR45527">
    <property type="entry name" value="NONRIBOSOMAL PEPTIDE SYNTHETASE"/>
    <property type="match status" value="1"/>
</dbReference>
<feature type="region of interest" description="Disordered" evidence="6">
    <location>
        <begin position="274"/>
        <end position="300"/>
    </location>
</feature>
<evidence type="ECO:0000256" key="5">
    <source>
        <dbReference type="ARBA" id="ARBA00023194"/>
    </source>
</evidence>
<dbReference type="Gene3D" id="3.30.300.30">
    <property type="match status" value="1"/>
</dbReference>
<dbReference type="SUPFAM" id="SSF56801">
    <property type="entry name" value="Acetyl-CoA synthetase-like"/>
    <property type="match status" value="1"/>
</dbReference>
<protein>
    <submittedName>
        <fullName evidence="8">Condensation domain-containing protein</fullName>
    </submittedName>
</protein>
<dbReference type="InterPro" id="IPR036736">
    <property type="entry name" value="ACP-like_sf"/>
</dbReference>
<keyword evidence="3" id="KW-0597">Phosphoprotein</keyword>
<dbReference type="InterPro" id="IPR000873">
    <property type="entry name" value="AMP-dep_synth/lig_dom"/>
</dbReference>
<dbReference type="GO" id="GO:0008610">
    <property type="term" value="P:lipid biosynthetic process"/>
    <property type="evidence" value="ECO:0007669"/>
    <property type="project" value="UniProtKB-ARBA"/>
</dbReference>
<comment type="cofactor">
    <cofactor evidence="1">
        <name>pantetheine 4'-phosphate</name>
        <dbReference type="ChEBI" id="CHEBI:47942"/>
    </cofactor>
</comment>
<dbReference type="InterPro" id="IPR020806">
    <property type="entry name" value="PKS_PP-bd"/>
</dbReference>
<evidence type="ECO:0000256" key="6">
    <source>
        <dbReference type="SAM" id="MobiDB-lite"/>
    </source>
</evidence>
<dbReference type="Pfam" id="PF00550">
    <property type="entry name" value="PP-binding"/>
    <property type="match status" value="1"/>
</dbReference>
<dbReference type="Gene3D" id="3.40.50.12780">
    <property type="entry name" value="N-terminal domain of ligase-like"/>
    <property type="match status" value="1"/>
</dbReference>
<dbReference type="InterPro" id="IPR025110">
    <property type="entry name" value="AMP-bd_C"/>
</dbReference>
<dbReference type="GO" id="GO:0017000">
    <property type="term" value="P:antibiotic biosynthetic process"/>
    <property type="evidence" value="ECO:0007669"/>
    <property type="project" value="UniProtKB-KW"/>
</dbReference>
<keyword evidence="4" id="KW-0677">Repeat</keyword>
<evidence type="ECO:0000256" key="4">
    <source>
        <dbReference type="ARBA" id="ARBA00022737"/>
    </source>
</evidence>
<keyword evidence="5" id="KW-0045">Antibiotic biosynthesis</keyword>
<feature type="non-terminal residue" evidence="8">
    <location>
        <position position="1"/>
    </location>
</feature>
<proteinExistence type="predicted"/>
<dbReference type="Gene3D" id="3.30.559.10">
    <property type="entry name" value="Chloramphenicol acetyltransferase-like domain"/>
    <property type="match status" value="1"/>
</dbReference>
<dbReference type="InterPro" id="IPR010060">
    <property type="entry name" value="NRPS_synth"/>
</dbReference>
<dbReference type="Pfam" id="PF13193">
    <property type="entry name" value="AMP-binding_C"/>
    <property type="match status" value="1"/>
</dbReference>
<dbReference type="PROSITE" id="PS00012">
    <property type="entry name" value="PHOSPHOPANTETHEINE"/>
    <property type="match status" value="1"/>
</dbReference>
<keyword evidence="2" id="KW-0596">Phosphopantetheine</keyword>